<dbReference type="Proteomes" id="UP000326780">
    <property type="component" value="Chromosome"/>
</dbReference>
<reference evidence="1 2" key="1">
    <citation type="submission" date="2019-10" db="EMBL/GenBank/DDBJ databases">
        <title>Complete genome sequence of Variovorax paradoxus 5C-2.</title>
        <authorList>
            <person name="Gogoleva N.E."/>
            <person name="Balkin A.S."/>
        </authorList>
    </citation>
    <scope>NUCLEOTIDE SEQUENCE [LARGE SCALE GENOMIC DNA]</scope>
    <source>
        <strain evidence="1 2">5C-2</strain>
    </source>
</reference>
<organism evidence="1 2">
    <name type="scientific">Variovorax paradoxus</name>
    <dbReference type="NCBI Taxonomy" id="34073"/>
    <lineage>
        <taxon>Bacteria</taxon>
        <taxon>Pseudomonadati</taxon>
        <taxon>Pseudomonadota</taxon>
        <taxon>Betaproteobacteria</taxon>
        <taxon>Burkholderiales</taxon>
        <taxon>Comamonadaceae</taxon>
        <taxon>Variovorax</taxon>
    </lineage>
</organism>
<protein>
    <submittedName>
        <fullName evidence="1">Uncharacterized protein</fullName>
    </submittedName>
</protein>
<proteinExistence type="predicted"/>
<accession>A0A5Q0M1Y8</accession>
<dbReference type="EMBL" id="CP045644">
    <property type="protein sequence ID" value="QFZ82847.1"/>
    <property type="molecule type" value="Genomic_DNA"/>
</dbReference>
<sequence>MNDTTDRAWEQRLGRAVAAHLEAHGTASAGELDRMLAHRLAGYRPEPGCPALRRQLARLADGGHVHAVTVGGRRRWRCGPGPVAERMASARRVTRLDTSVYMPVHSPVVRPGALDFTRVPSLLLGTRSGYWGSAQ</sequence>
<name>A0A5Q0M1Y8_VARPD</name>
<evidence type="ECO:0000313" key="1">
    <source>
        <dbReference type="EMBL" id="QFZ82847.1"/>
    </source>
</evidence>
<dbReference type="RefSeq" id="WP_153281641.1">
    <property type="nucleotide sequence ID" value="NZ_CP045644.1"/>
</dbReference>
<dbReference type="AlphaFoldDB" id="A0A5Q0M1Y8"/>
<gene>
    <name evidence="1" type="ORF">GFK26_08785</name>
</gene>
<evidence type="ECO:0000313" key="2">
    <source>
        <dbReference type="Proteomes" id="UP000326780"/>
    </source>
</evidence>